<feature type="domain" description="Nuclease SbcCD subunit D C-terminal" evidence="9">
    <location>
        <begin position="257"/>
        <end position="336"/>
    </location>
</feature>
<dbReference type="Proteomes" id="UP000250028">
    <property type="component" value="Unassembled WGS sequence"/>
</dbReference>
<keyword evidence="5 7" id="KW-0378">Hydrolase</keyword>
<dbReference type="AlphaFoldDB" id="A0A2Y8ZR29"/>
<organism evidence="10 11">
    <name type="scientific">Branchiibius hedensis</name>
    <dbReference type="NCBI Taxonomy" id="672460"/>
    <lineage>
        <taxon>Bacteria</taxon>
        <taxon>Bacillati</taxon>
        <taxon>Actinomycetota</taxon>
        <taxon>Actinomycetes</taxon>
        <taxon>Micrococcales</taxon>
        <taxon>Dermacoccaceae</taxon>
        <taxon>Branchiibius</taxon>
    </lineage>
</organism>
<dbReference type="Pfam" id="PF12320">
    <property type="entry name" value="SbcD_C"/>
    <property type="match status" value="1"/>
</dbReference>
<dbReference type="RefSeq" id="WP_109684512.1">
    <property type="nucleotide sequence ID" value="NZ_QGDN01000001.1"/>
</dbReference>
<dbReference type="InterPro" id="IPR026843">
    <property type="entry name" value="SbcD_C"/>
</dbReference>
<dbReference type="GO" id="GO:0008408">
    <property type="term" value="F:3'-5' exonuclease activity"/>
    <property type="evidence" value="ECO:0007669"/>
    <property type="project" value="InterPro"/>
</dbReference>
<accession>A0A2Y8ZR29</accession>
<dbReference type="CDD" id="cd00840">
    <property type="entry name" value="MPP_Mre11_N"/>
    <property type="match status" value="1"/>
</dbReference>
<dbReference type="GO" id="GO:0004519">
    <property type="term" value="F:endonuclease activity"/>
    <property type="evidence" value="ECO:0007669"/>
    <property type="project" value="UniProtKB-KW"/>
</dbReference>
<comment type="function">
    <text evidence="7">SbcCD cleaves DNA hairpin structures. These structures can inhibit DNA replication and are intermediates in certain DNA recombination reactions. The complex acts as a 3'-&gt;5' double strand exonuclease that can open hairpins. It also has a 5' single-strand endonuclease activity.</text>
</comment>
<dbReference type="EMBL" id="UESZ01000001">
    <property type="protein sequence ID" value="SSA33876.1"/>
    <property type="molecule type" value="Genomic_DNA"/>
</dbReference>
<keyword evidence="11" id="KW-1185">Reference proteome</keyword>
<comment type="similarity">
    <text evidence="1 7">Belongs to the SbcD family.</text>
</comment>
<keyword evidence="7" id="KW-0233">DNA recombination</keyword>
<protein>
    <recommendedName>
        <fullName evidence="3 7">Nuclease SbcCD subunit D</fullName>
    </recommendedName>
</protein>
<dbReference type="NCBIfam" id="TIGR00619">
    <property type="entry name" value="sbcd"/>
    <property type="match status" value="1"/>
</dbReference>
<dbReference type="OrthoDB" id="9773856at2"/>
<keyword evidence="6 7" id="KW-0269">Exonuclease</keyword>
<dbReference type="InterPro" id="IPR050535">
    <property type="entry name" value="DNA_Repair-Maintenance_Comp"/>
</dbReference>
<dbReference type="PANTHER" id="PTHR30337:SF0">
    <property type="entry name" value="NUCLEASE SBCCD SUBUNIT D"/>
    <property type="match status" value="1"/>
</dbReference>
<reference evidence="11" key="1">
    <citation type="submission" date="2016-10" db="EMBL/GenBank/DDBJ databases">
        <authorList>
            <person name="Varghese N."/>
            <person name="Submissions S."/>
        </authorList>
    </citation>
    <scope>NUCLEOTIDE SEQUENCE [LARGE SCALE GENOMIC DNA]</scope>
    <source>
        <strain evidence="11">DSM 22951</strain>
    </source>
</reference>
<dbReference type="GO" id="GO:0006260">
    <property type="term" value="P:DNA replication"/>
    <property type="evidence" value="ECO:0007669"/>
    <property type="project" value="UniProtKB-KW"/>
</dbReference>
<dbReference type="SUPFAM" id="SSF56300">
    <property type="entry name" value="Metallo-dependent phosphatases"/>
    <property type="match status" value="1"/>
</dbReference>
<dbReference type="InterPro" id="IPR029052">
    <property type="entry name" value="Metallo-depent_PP-like"/>
</dbReference>
<evidence type="ECO:0000256" key="2">
    <source>
        <dbReference type="ARBA" id="ARBA00011322"/>
    </source>
</evidence>
<gene>
    <name evidence="7" type="primary">sbcD</name>
    <name evidence="10" type="ORF">SAMN04489750_1173</name>
</gene>
<name>A0A2Y8ZR29_9MICO</name>
<evidence type="ECO:0000256" key="1">
    <source>
        <dbReference type="ARBA" id="ARBA00010555"/>
    </source>
</evidence>
<keyword evidence="7" id="KW-0255">Endonuclease</keyword>
<dbReference type="PANTHER" id="PTHR30337">
    <property type="entry name" value="COMPONENT OF ATP-DEPENDENT DSDNA EXONUCLEASE"/>
    <property type="match status" value="1"/>
</dbReference>
<evidence type="ECO:0000259" key="9">
    <source>
        <dbReference type="Pfam" id="PF12320"/>
    </source>
</evidence>
<keyword evidence="4 7" id="KW-0540">Nuclease</keyword>
<feature type="domain" description="Calcineurin-like phosphoesterase" evidence="8">
    <location>
        <begin position="1"/>
        <end position="209"/>
    </location>
</feature>
<dbReference type="InterPro" id="IPR041796">
    <property type="entry name" value="Mre11_N"/>
</dbReference>
<dbReference type="InterPro" id="IPR004843">
    <property type="entry name" value="Calcineurin-like_PHP"/>
</dbReference>
<keyword evidence="7" id="KW-0235">DNA replication</keyword>
<comment type="subunit">
    <text evidence="2 7">Heterodimer of SbcC and SbcD.</text>
</comment>
<dbReference type="Pfam" id="PF00149">
    <property type="entry name" value="Metallophos"/>
    <property type="match status" value="1"/>
</dbReference>
<evidence type="ECO:0000313" key="11">
    <source>
        <dbReference type="Proteomes" id="UP000250028"/>
    </source>
</evidence>
<dbReference type="Gene3D" id="3.60.21.10">
    <property type="match status" value="1"/>
</dbReference>
<proteinExistence type="inferred from homology"/>
<dbReference type="InterPro" id="IPR004593">
    <property type="entry name" value="SbcD"/>
</dbReference>
<dbReference type="GO" id="GO:0006310">
    <property type="term" value="P:DNA recombination"/>
    <property type="evidence" value="ECO:0007669"/>
    <property type="project" value="UniProtKB-KW"/>
</dbReference>
<evidence type="ECO:0000259" key="8">
    <source>
        <dbReference type="Pfam" id="PF00149"/>
    </source>
</evidence>
<evidence type="ECO:0000256" key="3">
    <source>
        <dbReference type="ARBA" id="ARBA00013365"/>
    </source>
</evidence>
<evidence type="ECO:0000313" key="10">
    <source>
        <dbReference type="EMBL" id="SSA33876.1"/>
    </source>
</evidence>
<evidence type="ECO:0000256" key="7">
    <source>
        <dbReference type="RuleBase" id="RU363069"/>
    </source>
</evidence>
<sequence length="382" mass="40722">MRFLHTSDWHLGRSFHGAGLQAAHELYLDQLIEVTRSEGVDAVLVSGDIYDRAIPSPETVALLDDALSRLLDTGAAVIVTSGNHDSAVRLGFGARMLESAGLHIRSHLSSVRRPIPVGDGFVVPVPYLDPAGVADSLGATERTHAAVLRAALSDLPAGEGPMVAMAHTFVTGATSSDSERDISVGGLAAVPAAVFDQFDYAALGHLHRPQAVTDSVVYSGSPVAMSFSEADQVKGTELVTIANGVLSRETIAAPVERPVVRLRGPLTELLSSSAFTYAERAWCEVTLTDPTRPLGAMDQVRRRFPHTLRLQFSSDTVDLSTRRGYAEKVRGHSEFDVCCGFLSHVRGGTGASEQESELLRSALASAARVEREEASDDVVRSA</sequence>
<evidence type="ECO:0000256" key="5">
    <source>
        <dbReference type="ARBA" id="ARBA00022801"/>
    </source>
</evidence>
<evidence type="ECO:0000256" key="6">
    <source>
        <dbReference type="ARBA" id="ARBA00022839"/>
    </source>
</evidence>
<evidence type="ECO:0000256" key="4">
    <source>
        <dbReference type="ARBA" id="ARBA00022722"/>
    </source>
</evidence>